<evidence type="ECO:0000313" key="2">
    <source>
        <dbReference type="EMBL" id="GBO22851.1"/>
    </source>
</evidence>
<reference evidence="2 3" key="1">
    <citation type="journal article" date="2019" name="Sci. Rep.">
        <title>Orb-weaving spider Araneus ventricosus genome elucidates the spidroin gene catalogue.</title>
        <authorList>
            <person name="Kono N."/>
            <person name="Nakamura H."/>
            <person name="Ohtoshi R."/>
            <person name="Moran D.A.P."/>
            <person name="Shinohara A."/>
            <person name="Yoshida Y."/>
            <person name="Fujiwara M."/>
            <person name="Mori M."/>
            <person name="Tomita M."/>
            <person name="Arakawa K."/>
        </authorList>
    </citation>
    <scope>NUCLEOTIDE SEQUENCE [LARGE SCALE GENOMIC DNA]</scope>
</reference>
<comment type="caution">
    <text evidence="2">The sequence shown here is derived from an EMBL/GenBank/DDBJ whole genome shotgun (WGS) entry which is preliminary data.</text>
</comment>
<sequence>MAETLPSNCPNRTFECDHQFGCEDPHLLCIFSVQFMLQQRGPAYLCSHGNTLGSTKPLFRNVTYKVQMGKMKSHYARDHPKFLEFDTILHALGIGEADTLLRFLVAMLAASSSSVISCPLLVIISSKFFFFFKRSGIHVFFILIEAWLPGHIYQLT</sequence>
<keyword evidence="1" id="KW-0812">Transmembrane</keyword>
<keyword evidence="3" id="KW-1185">Reference proteome</keyword>
<organism evidence="2 3">
    <name type="scientific">Araneus ventricosus</name>
    <name type="common">Orbweaver spider</name>
    <name type="synonym">Epeira ventricosa</name>
    <dbReference type="NCBI Taxonomy" id="182803"/>
    <lineage>
        <taxon>Eukaryota</taxon>
        <taxon>Metazoa</taxon>
        <taxon>Ecdysozoa</taxon>
        <taxon>Arthropoda</taxon>
        <taxon>Chelicerata</taxon>
        <taxon>Arachnida</taxon>
        <taxon>Araneae</taxon>
        <taxon>Araneomorphae</taxon>
        <taxon>Entelegynae</taxon>
        <taxon>Araneoidea</taxon>
        <taxon>Araneidae</taxon>
        <taxon>Araneus</taxon>
    </lineage>
</organism>
<evidence type="ECO:0000256" key="1">
    <source>
        <dbReference type="SAM" id="Phobius"/>
    </source>
</evidence>
<protein>
    <submittedName>
        <fullName evidence="2">Uncharacterized protein</fullName>
    </submittedName>
</protein>
<proteinExistence type="predicted"/>
<feature type="transmembrane region" description="Helical" evidence="1">
    <location>
        <begin position="100"/>
        <end position="124"/>
    </location>
</feature>
<dbReference type="EMBL" id="BGPR01045917">
    <property type="protein sequence ID" value="GBO22851.1"/>
    <property type="molecule type" value="Genomic_DNA"/>
</dbReference>
<keyword evidence="1" id="KW-1133">Transmembrane helix</keyword>
<accession>A0A4Y2VE40</accession>
<evidence type="ECO:0000313" key="3">
    <source>
        <dbReference type="Proteomes" id="UP000499080"/>
    </source>
</evidence>
<gene>
    <name evidence="2" type="ORF">AVEN_274726_1</name>
</gene>
<name>A0A4Y2VE40_ARAVE</name>
<dbReference type="Proteomes" id="UP000499080">
    <property type="component" value="Unassembled WGS sequence"/>
</dbReference>
<dbReference type="AlphaFoldDB" id="A0A4Y2VE40"/>
<keyword evidence="1" id="KW-0472">Membrane</keyword>